<keyword evidence="5" id="KW-1185">Reference proteome</keyword>
<keyword evidence="2" id="KW-0812">Transmembrane</keyword>
<feature type="repeat" description="TPR" evidence="1">
    <location>
        <begin position="227"/>
        <end position="260"/>
    </location>
</feature>
<evidence type="ECO:0000313" key="4">
    <source>
        <dbReference type="EMBL" id="UOE39740.1"/>
    </source>
</evidence>
<dbReference type="Proteomes" id="UP000831460">
    <property type="component" value="Chromosome"/>
</dbReference>
<dbReference type="RefSeq" id="WP_243547506.1">
    <property type="nucleotide sequence ID" value="NZ_CP094532.1"/>
</dbReference>
<dbReference type="PANTHER" id="PTHR10098">
    <property type="entry name" value="RAPSYN-RELATED"/>
    <property type="match status" value="1"/>
</dbReference>
<name>A0ABY4BKP7_9FLAO</name>
<evidence type="ECO:0000313" key="5">
    <source>
        <dbReference type="Proteomes" id="UP000831460"/>
    </source>
</evidence>
<evidence type="ECO:0000256" key="1">
    <source>
        <dbReference type="PROSITE-ProRule" id="PRU00339"/>
    </source>
</evidence>
<gene>
    <name evidence="4" type="ORF">MTP09_07345</name>
</gene>
<dbReference type="InterPro" id="IPR024983">
    <property type="entry name" value="CHAT_dom"/>
</dbReference>
<evidence type="ECO:0000256" key="2">
    <source>
        <dbReference type="SAM" id="Phobius"/>
    </source>
</evidence>
<reference evidence="4 5" key="1">
    <citation type="submission" date="2022-03" db="EMBL/GenBank/DDBJ databases">
        <title>Chryseobacterium sp. isolated from particulate matters in swine house.</title>
        <authorList>
            <person name="Won M."/>
            <person name="Kim S.-J."/>
            <person name="Kwon S.-W."/>
        </authorList>
    </citation>
    <scope>NUCLEOTIDE SEQUENCE [LARGE SCALE GENOMIC DNA]</scope>
    <source>
        <strain evidence="4 5">SC2-2</strain>
    </source>
</reference>
<protein>
    <submittedName>
        <fullName evidence="4">CHAT domain-containing protein</fullName>
    </submittedName>
</protein>
<keyword evidence="1" id="KW-0802">TPR repeat</keyword>
<keyword evidence="2" id="KW-1133">Transmembrane helix</keyword>
<organism evidence="4 5">
    <name type="scientific">Chryseobacterium suipulveris</name>
    <dbReference type="NCBI Taxonomy" id="2929800"/>
    <lineage>
        <taxon>Bacteria</taxon>
        <taxon>Pseudomonadati</taxon>
        <taxon>Bacteroidota</taxon>
        <taxon>Flavobacteriia</taxon>
        <taxon>Flavobacteriales</taxon>
        <taxon>Weeksellaceae</taxon>
        <taxon>Chryseobacterium group</taxon>
        <taxon>Chryseobacterium</taxon>
    </lineage>
</organism>
<feature type="transmembrane region" description="Helical" evidence="2">
    <location>
        <begin position="784"/>
        <end position="802"/>
    </location>
</feature>
<dbReference type="Gene3D" id="1.25.40.10">
    <property type="entry name" value="Tetratricopeptide repeat domain"/>
    <property type="match status" value="1"/>
</dbReference>
<keyword evidence="2" id="KW-0472">Membrane</keyword>
<sequence length="809" mass="94026">MDSYKIPEDNLLQKAKFYYYKATALNQCEDYKAAEKILQNLLKNHKNLLIKNRKLLGKTYFQLAYSASGNYNQKHEIYYTQKALEVMEKSPNLFEKAEIISTYNDLFYYQNNYNDHNGLDRTERKFREMVKKIPATDKNFPHARRVFRKMQIIIALMNKKPDEAIAMLNIFLKETASATEEDQNYINSCYSEIAGFYYNEQDFLKCINASERSASYALKTNYPHYRMIAFSKIAASYLKLGKYEKALMYINSSLDLIKQKKDFNSSIYSLNTMKALAFAGLGEYQKAAILVEKNITEIILKKTGKQTRIEDLDFREFNDLNSNYFINIFATSGHIFLNKYKKEYNKSDLQKAENLFLISSEMFQEFYLKGEFNPLLHSLHTKIAEGLLNIAFEKYPNNQGKTTEIIGLIERNSSKHLYKEFIRKRNIPDDVSASFRILTEDKYGIQNIVNNLENDHQILKFYVGTEDIFQVLIENEKIELLKLGKTNAIKKLTADFIGKIKTPLEFPKNSEALKKILLPKISAKKIILISDDFLNYLPFESLQKNGKYLSENFDLSYHYSLALWQMKYSERRKTYSKISVFTPFYQAGSSFNGFETPSLKFSKKEAQEILTRYSGKLFSGKDANKTNFYKQAKTSNILHLSMHSILDENNFRRSCLLFQDNVPLYFEELYNENIPAEMVVLGACNTGNGYLKNGEGIMSISHAFMFAGSKSNVFSLWEIPDRETSELMGYFYKFLKKGQQKDEALANAKREFIKNNPLKVHPYFWAGFIVNGNTDPISGNGYQWVLWTFSGIVFIVLLGLMVNRKIRKT</sequence>
<dbReference type="SMART" id="SM00028">
    <property type="entry name" value="TPR"/>
    <property type="match status" value="3"/>
</dbReference>
<evidence type="ECO:0000259" key="3">
    <source>
        <dbReference type="Pfam" id="PF12770"/>
    </source>
</evidence>
<dbReference type="Pfam" id="PF12770">
    <property type="entry name" value="CHAT"/>
    <property type="match status" value="1"/>
</dbReference>
<dbReference type="PROSITE" id="PS50005">
    <property type="entry name" value="TPR"/>
    <property type="match status" value="1"/>
</dbReference>
<accession>A0ABY4BKP7</accession>
<proteinExistence type="predicted"/>
<dbReference type="EMBL" id="CP094532">
    <property type="protein sequence ID" value="UOE39740.1"/>
    <property type="molecule type" value="Genomic_DNA"/>
</dbReference>
<feature type="domain" description="CHAT" evidence="3">
    <location>
        <begin position="511"/>
        <end position="772"/>
    </location>
</feature>
<dbReference type="InterPro" id="IPR019734">
    <property type="entry name" value="TPR_rpt"/>
</dbReference>
<dbReference type="InterPro" id="IPR011990">
    <property type="entry name" value="TPR-like_helical_dom_sf"/>
</dbReference>
<dbReference type="SUPFAM" id="SSF48452">
    <property type="entry name" value="TPR-like"/>
    <property type="match status" value="1"/>
</dbReference>